<evidence type="ECO:0000256" key="1">
    <source>
        <dbReference type="ARBA" id="ARBA00004123"/>
    </source>
</evidence>
<feature type="compositionally biased region" description="Polar residues" evidence="3">
    <location>
        <begin position="410"/>
        <end position="419"/>
    </location>
</feature>
<organism evidence="5 6">
    <name type="scientific">Gambusia affinis</name>
    <name type="common">Western mosquitofish</name>
    <name type="synonym">Heterandria affinis</name>
    <dbReference type="NCBI Taxonomy" id="33528"/>
    <lineage>
        <taxon>Eukaryota</taxon>
        <taxon>Metazoa</taxon>
        <taxon>Chordata</taxon>
        <taxon>Craniata</taxon>
        <taxon>Vertebrata</taxon>
        <taxon>Euteleostomi</taxon>
        <taxon>Actinopterygii</taxon>
        <taxon>Neopterygii</taxon>
        <taxon>Teleostei</taxon>
        <taxon>Neoteleostei</taxon>
        <taxon>Acanthomorphata</taxon>
        <taxon>Ovalentaria</taxon>
        <taxon>Atherinomorphae</taxon>
        <taxon>Cyprinodontiformes</taxon>
        <taxon>Poeciliidae</taxon>
        <taxon>Poeciliinae</taxon>
        <taxon>Gambusia</taxon>
    </lineage>
</organism>
<feature type="region of interest" description="Disordered" evidence="3">
    <location>
        <begin position="1627"/>
        <end position="1657"/>
    </location>
</feature>
<comment type="caution">
    <text evidence="5">The sequence shown here is derived from an EMBL/GenBank/DDBJ whole genome shotgun (WGS) entry which is preliminary data.</text>
</comment>
<keyword evidence="6" id="KW-1185">Reference proteome</keyword>
<dbReference type="EMBL" id="NHOQ01001766">
    <property type="protein sequence ID" value="PWA22274.1"/>
    <property type="molecule type" value="Genomic_DNA"/>
</dbReference>
<dbReference type="GO" id="GO:0043484">
    <property type="term" value="P:regulation of RNA splicing"/>
    <property type="evidence" value="ECO:0007669"/>
    <property type="project" value="TreeGrafter"/>
</dbReference>
<dbReference type="PANTHER" id="PTHR23348">
    <property type="entry name" value="PERIAXIN/AHNAK"/>
    <property type="match status" value="1"/>
</dbReference>
<protein>
    <recommendedName>
        <fullName evidence="4">PDZ domain-containing protein</fullName>
    </recommendedName>
</protein>
<feature type="region of interest" description="Disordered" evidence="3">
    <location>
        <begin position="444"/>
        <end position="487"/>
    </location>
</feature>
<gene>
    <name evidence="5" type="ORF">CCH79_00012597</name>
</gene>
<proteinExistence type="predicted"/>
<feature type="non-terminal residue" evidence="5">
    <location>
        <position position="1941"/>
    </location>
</feature>
<feature type="compositionally biased region" description="Basic and acidic residues" evidence="3">
    <location>
        <begin position="1016"/>
        <end position="1031"/>
    </location>
</feature>
<dbReference type="Gene3D" id="2.30.42.10">
    <property type="match status" value="1"/>
</dbReference>
<dbReference type="STRING" id="33528.ENSGAFP00000002405"/>
<feature type="compositionally biased region" description="Low complexity" evidence="3">
    <location>
        <begin position="1882"/>
        <end position="1902"/>
    </location>
</feature>
<feature type="region of interest" description="Disordered" evidence="3">
    <location>
        <begin position="754"/>
        <end position="789"/>
    </location>
</feature>
<dbReference type="PANTHER" id="PTHR23348:SF41">
    <property type="entry name" value="NEUROBLAST DIFFERENTIATION-ASSOCIATED PROTEIN AHNAK"/>
    <property type="match status" value="1"/>
</dbReference>
<feature type="compositionally biased region" description="Low complexity" evidence="3">
    <location>
        <begin position="1812"/>
        <end position="1823"/>
    </location>
</feature>
<feature type="compositionally biased region" description="Basic and acidic residues" evidence="3">
    <location>
        <begin position="1634"/>
        <end position="1644"/>
    </location>
</feature>
<dbReference type="InterPro" id="IPR001478">
    <property type="entry name" value="PDZ"/>
</dbReference>
<feature type="region of interest" description="Disordered" evidence="3">
    <location>
        <begin position="382"/>
        <end position="419"/>
    </location>
</feature>
<feature type="compositionally biased region" description="Basic and acidic residues" evidence="3">
    <location>
        <begin position="687"/>
        <end position="705"/>
    </location>
</feature>
<keyword evidence="2" id="KW-0539">Nucleus</keyword>
<dbReference type="Proteomes" id="UP000250572">
    <property type="component" value="Unassembled WGS sequence"/>
</dbReference>
<sequence length="1941" mass="208254">MLKRSWTEDDFSLFSPYLGLLNLGSMPGYVGGKDGKQQQHFPPTRTGLEENRTKMADEEDTREVLFQDWEGPDKTGLTIEHTSGGELLVKEVKGESPAARSGKVYEGDQIVGATIYFENMSSEETAELLKTLNKHKVGLKLQNKGDKSPCYSPLSTPCRSPMGTLTWEGKSQFGASSPEIILSGDDEDYKRIYTKKIKPRLKSEDLAEGVDVRTERHSSTSSDGSTITTITRRITTYTVDMPSGIGEKLELSSPDFKGQQHESGDGSPRVRILHGSPTVKGVGEEGVFESCNVTYTGLKGSSTETHSSGDQSKTIIREGTEISKDLRFKGPKFGVVGHEGTKILRESEEQTAGSIDESEKQTISGESKSTFIKVVTVRGSGDAELTTNDDNKRSASLSLPQEDIKFQRPSGDTSLHLNKGSSYFDVKKVGNSADSGKVSFVTESNANTGYSSNPDRNSLTSRQTSLPSAKPKSGEKDDGVPTATKIGFRCPDINTERKEGDLKLPHINTSSLKTTSQGSSEEAIKYQKMDSDVDRSQVTDDGFHYKTQTITEIDTRSKGKADMSDSKVGVNVRMPEMNLNLKASTIKGNVDVERVRTAEADRQDFESKDGFSLSRIETLSVKSKDQEVDVRGKSSKTENDMEITEPKKNKDVKKYTEVEAPVLTIPCKSGTKISMPDVDINLKGPKLKGEMDVSHPKMKTDIKSPKIDIKGPEVDIEGTKGELEMPKLKMSSMKMKGPKVDVPDVNLNLKGPKVTGDMDVKLPKKKGDLKGPDVDIEGPDDDTEGYKGGLKMSKFKMPSIGIIGPKDEDPDVHINLPKADIDVKAQDVEIEGADLDIRGPDANLKGSKFIMPSISGPEISMPDVDFNLKDPKLKGDMNVSGQKVRGDVKSQEIHIKGPEAEFEGQKGGFEMPKIKMSSLNLKGSKVDVPDVNLNLKGPNVESDVDVELPKIKGDLKGPEVDIKGVDIDMKGTNAKLKGPKFNMPSISGQKISMPDVDFNLKGPKLKGNMDVSGPRIKGDIKSPEIDIKGPEVDIEGPKGGFEMPKLKMPSLNLKGPKVDVTEVDINLKDVDFNLKGPKLKGDMDISSPNLKGDIKSPVIDIKGAKVKTDVPSLDIDLKHISEPPKFPTIPVSKAALPNVDINLTGSKLKGGFKGEGQFPKADLKDTVLEVTPKKSKFKMPKVGFKSPKIKTSEPDIKLEHGDVNIKGKTGSCEGLDVDIGLSGSKSKSPKFKIPKFGLKGPKADMPEADLSKSGIDIKTSDVMTAGAGFDVDTHSGKLTGSKNVDLNLTGPQLKGDLNVSVPDVDLNLKEADIKGPKFEVEGPKGGLEMPKIKIPSFGIKLPQLENSNDTITIPNVNADTVTPKVDIGGVDVKGPEASPNVKLPSVSGPTLPDLNINLTGPKTKGNVNVALPNTNIDIKVPKTEIKGAGKITPPEVDIKGPHVDLGVGKDGFEIPKIKMPSLDFKGPKTGSQGVDINLSKPKIDVDSSKVDFKAPQVKLPTVSGPEWDINLKGSNVEGKEINVNLPKTDIEIKGPKLSMSDVDMNLKAPDVDIKDPKVQTGGPKVGFKMSKVTLPSESEVDVNFAKADFNIKAPEVNIKGPEFDSNEASLDVPDIDVKGKKGKFKLPKVKGKARKQEADIKTPEVDQGIDTPNIHVKGTNTKKPLFGKLHFPDVELDMKPPKLKGDGSLAEGFKSPDANVSSDSAKIYLEGPDVNVKGVPELSARTSGQSASGLQYPEGTILFPKIKVPKFGILLPKVEGQDVAGKGKSDAAMGGKLNLEGGSGVSLSAKGKSASLDLFKKSKHRSSSASDEGSLGASSPSALSEAECGDISIDVGGTKVKGKKGKLKFGTFGGFGSKSKGSYEVTLGNDNEGEIEGSTDASVPLKKSRLSSSSSSDSGSRVAVLTGLEIKSRVLSSRDRDKTETKCGGVRDETGGVRDET</sequence>
<feature type="region of interest" description="Disordered" evidence="3">
    <location>
        <begin position="686"/>
        <end position="705"/>
    </location>
</feature>
<feature type="region of interest" description="Disordered" evidence="3">
    <location>
        <begin position="246"/>
        <end position="272"/>
    </location>
</feature>
<evidence type="ECO:0000313" key="5">
    <source>
        <dbReference type="EMBL" id="PWA22274.1"/>
    </source>
</evidence>
<evidence type="ECO:0000256" key="2">
    <source>
        <dbReference type="ARBA" id="ARBA00023242"/>
    </source>
</evidence>
<feature type="region of interest" description="Disordered" evidence="3">
    <location>
        <begin position="345"/>
        <end position="364"/>
    </location>
</feature>
<feature type="region of interest" description="Disordered" evidence="3">
    <location>
        <begin position="1007"/>
        <end position="1031"/>
    </location>
</feature>
<accession>A0A315VSC3</accession>
<dbReference type="GO" id="GO:0005634">
    <property type="term" value="C:nucleus"/>
    <property type="evidence" value="ECO:0007669"/>
    <property type="project" value="UniProtKB-SubCell"/>
</dbReference>
<dbReference type="GO" id="GO:0043034">
    <property type="term" value="C:costamere"/>
    <property type="evidence" value="ECO:0007669"/>
    <property type="project" value="TreeGrafter"/>
</dbReference>
<comment type="subcellular location">
    <subcellularLocation>
        <location evidence="1">Nucleus</location>
    </subcellularLocation>
</comment>
<feature type="domain" description="PDZ" evidence="4">
    <location>
        <begin position="63"/>
        <end position="130"/>
    </location>
</feature>
<evidence type="ECO:0000256" key="3">
    <source>
        <dbReference type="SAM" id="MobiDB-lite"/>
    </source>
</evidence>
<dbReference type="InterPro" id="IPR052082">
    <property type="entry name" value="Myelin_sheath_structural"/>
</dbReference>
<dbReference type="InterPro" id="IPR036034">
    <property type="entry name" value="PDZ_sf"/>
</dbReference>
<feature type="region of interest" description="Disordered" evidence="3">
    <location>
        <begin position="1800"/>
        <end position="1823"/>
    </location>
</feature>
<feature type="compositionally biased region" description="Acidic residues" evidence="3">
    <location>
        <begin position="774"/>
        <end position="783"/>
    </location>
</feature>
<evidence type="ECO:0000313" key="6">
    <source>
        <dbReference type="Proteomes" id="UP000250572"/>
    </source>
</evidence>
<name>A0A315VSC3_GAMAF</name>
<dbReference type="PROSITE" id="PS50106">
    <property type="entry name" value="PDZ"/>
    <property type="match status" value="1"/>
</dbReference>
<reference evidence="5 6" key="1">
    <citation type="journal article" date="2018" name="G3 (Bethesda)">
        <title>A High-Quality Reference Genome for the Invasive Mosquitofish Gambusia affinis Using a Chicago Library.</title>
        <authorList>
            <person name="Hoffberg S.L."/>
            <person name="Troendle N.J."/>
            <person name="Glenn T.C."/>
            <person name="Mahmud O."/>
            <person name="Louha S."/>
            <person name="Chalopin D."/>
            <person name="Bennetzen J.L."/>
            <person name="Mauricio R."/>
        </authorList>
    </citation>
    <scope>NUCLEOTIDE SEQUENCE [LARGE SCALE GENOMIC DNA]</scope>
    <source>
        <strain evidence="5">NE01/NJP1002.9</strain>
        <tissue evidence="5">Muscle</tissue>
    </source>
</reference>
<evidence type="ECO:0000259" key="4">
    <source>
        <dbReference type="PROSITE" id="PS50106"/>
    </source>
</evidence>
<feature type="compositionally biased region" description="Basic and acidic residues" evidence="3">
    <location>
        <begin position="756"/>
        <end position="773"/>
    </location>
</feature>
<feature type="region of interest" description="Disordered" evidence="3">
    <location>
        <begin position="1915"/>
        <end position="1941"/>
    </location>
</feature>
<feature type="region of interest" description="Disordered" evidence="3">
    <location>
        <begin position="1867"/>
        <end position="1902"/>
    </location>
</feature>
<dbReference type="SUPFAM" id="SSF50156">
    <property type="entry name" value="PDZ domain-like"/>
    <property type="match status" value="1"/>
</dbReference>
<feature type="compositionally biased region" description="Polar residues" evidence="3">
    <location>
        <begin position="444"/>
        <end position="467"/>
    </location>
</feature>